<feature type="transmembrane region" description="Helical" evidence="6">
    <location>
        <begin position="405"/>
        <end position="426"/>
    </location>
</feature>
<evidence type="ECO:0000256" key="3">
    <source>
        <dbReference type="ARBA" id="ARBA00022692"/>
    </source>
</evidence>
<dbReference type="InterPro" id="IPR004680">
    <property type="entry name" value="Cit_transptr-like_dom"/>
</dbReference>
<feature type="transmembrane region" description="Helical" evidence="6">
    <location>
        <begin position="175"/>
        <end position="197"/>
    </location>
</feature>
<evidence type="ECO:0000256" key="6">
    <source>
        <dbReference type="SAM" id="Phobius"/>
    </source>
</evidence>
<feature type="transmembrane region" description="Helical" evidence="6">
    <location>
        <begin position="258"/>
        <end position="276"/>
    </location>
</feature>
<feature type="domain" description="Citrate transporter-like" evidence="7">
    <location>
        <begin position="134"/>
        <end position="496"/>
    </location>
</feature>
<gene>
    <name evidence="8" type="ORF">ALP40_04924</name>
</gene>
<evidence type="ECO:0000256" key="5">
    <source>
        <dbReference type="ARBA" id="ARBA00023136"/>
    </source>
</evidence>
<keyword evidence="4 6" id="KW-1133">Transmembrane helix</keyword>
<accession>A0A3M5PI46</accession>
<proteinExistence type="predicted"/>
<evidence type="ECO:0000256" key="2">
    <source>
        <dbReference type="ARBA" id="ARBA00022448"/>
    </source>
</evidence>
<evidence type="ECO:0000256" key="1">
    <source>
        <dbReference type="ARBA" id="ARBA00004141"/>
    </source>
</evidence>
<dbReference type="PANTHER" id="PTHR30354">
    <property type="entry name" value="GNT FAMILY GLUCONATE TRANSPORTER"/>
    <property type="match status" value="1"/>
</dbReference>
<feature type="transmembrane region" description="Helical" evidence="6">
    <location>
        <begin position="296"/>
        <end position="314"/>
    </location>
</feature>
<protein>
    <submittedName>
        <fullName evidence="8">Citrate transporter, CitN protein</fullName>
    </submittedName>
</protein>
<comment type="subcellular location">
    <subcellularLocation>
        <location evidence="1">Membrane</location>
        <topology evidence="1">Multi-pass membrane protein</topology>
    </subcellularLocation>
</comment>
<organism evidence="8 9">
    <name type="scientific">Pseudomonas viridiflava</name>
    <name type="common">Phytomonas viridiflava</name>
    <dbReference type="NCBI Taxonomy" id="33069"/>
    <lineage>
        <taxon>Bacteria</taxon>
        <taxon>Pseudomonadati</taxon>
        <taxon>Pseudomonadota</taxon>
        <taxon>Gammaproteobacteria</taxon>
        <taxon>Pseudomonadales</taxon>
        <taxon>Pseudomonadaceae</taxon>
        <taxon>Pseudomonas</taxon>
    </lineage>
</organism>
<dbReference type="InterPro" id="IPR003474">
    <property type="entry name" value="Glcn_transporter"/>
</dbReference>
<feature type="transmembrane region" description="Helical" evidence="6">
    <location>
        <begin position="350"/>
        <end position="367"/>
    </location>
</feature>
<evidence type="ECO:0000256" key="4">
    <source>
        <dbReference type="ARBA" id="ARBA00022989"/>
    </source>
</evidence>
<name>A0A3M5PI46_PSEVI</name>
<feature type="transmembrane region" description="Helical" evidence="6">
    <location>
        <begin position="217"/>
        <end position="246"/>
    </location>
</feature>
<dbReference type="GO" id="GO:0015137">
    <property type="term" value="F:citrate transmembrane transporter activity"/>
    <property type="evidence" value="ECO:0007669"/>
    <property type="project" value="InterPro"/>
</dbReference>
<comment type="caution">
    <text evidence="8">The sequence shown here is derived from an EMBL/GenBank/DDBJ whole genome shotgun (WGS) entry which is preliminary data.</text>
</comment>
<keyword evidence="5 6" id="KW-0472">Membrane</keyword>
<dbReference type="EMBL" id="RBTP01000012">
    <property type="protein sequence ID" value="RMT84128.1"/>
    <property type="molecule type" value="Genomic_DNA"/>
</dbReference>
<keyword evidence="2" id="KW-0813">Transport</keyword>
<dbReference type="PANTHER" id="PTHR30354:SF26">
    <property type="entry name" value="TRANSPORTER, PUTATIVE-RELATED"/>
    <property type="match status" value="1"/>
</dbReference>
<dbReference type="Pfam" id="PF03600">
    <property type="entry name" value="CitMHS"/>
    <property type="match status" value="1"/>
</dbReference>
<dbReference type="AlphaFoldDB" id="A0A3M5PI46"/>
<dbReference type="InterPro" id="IPR014738">
    <property type="entry name" value="Citrate_transporter"/>
</dbReference>
<evidence type="ECO:0000313" key="9">
    <source>
        <dbReference type="Proteomes" id="UP000273854"/>
    </source>
</evidence>
<dbReference type="Proteomes" id="UP000273854">
    <property type="component" value="Unassembled WGS sequence"/>
</dbReference>
<dbReference type="GO" id="GO:0015128">
    <property type="term" value="F:gluconate transmembrane transporter activity"/>
    <property type="evidence" value="ECO:0007669"/>
    <property type="project" value="InterPro"/>
</dbReference>
<feature type="transmembrane region" description="Helical" evidence="6">
    <location>
        <begin position="528"/>
        <end position="549"/>
    </location>
</feature>
<evidence type="ECO:0000313" key="8">
    <source>
        <dbReference type="EMBL" id="RMT84128.1"/>
    </source>
</evidence>
<feature type="transmembrane region" description="Helical" evidence="6">
    <location>
        <begin position="121"/>
        <end position="139"/>
    </location>
</feature>
<feature type="transmembrane region" description="Helical" evidence="6">
    <location>
        <begin position="373"/>
        <end position="393"/>
    </location>
</feature>
<dbReference type="NCBIfam" id="TIGR00784">
    <property type="entry name" value="citMHS"/>
    <property type="match status" value="1"/>
</dbReference>
<evidence type="ECO:0000259" key="7">
    <source>
        <dbReference type="Pfam" id="PF03600"/>
    </source>
</evidence>
<sequence>MQIVLARRRQAEMARAAFEQRDAQPFFQLLNLYGQRGRREVQLHRSLGKTAATGDRQERPDVLDRILHGSLLLVVSVLFFEMSGAEHFNLQSIAPFRYSLKTTTTRPAACRSGMTKRDLPMLATLGVITILCLLAAVMSKRLSPLVALIALPIIAALIGGFGLQTSAFIITGIKNVAPVVGMFVFAILFFGVMTDAGMLDPIIDRILKAVGTRPTRIVMGTALLALLVHLDGSGAVTFLVTIPAMLPLYTRLGMDKRILACVTAMAAGVNFLPWTGPVLRSSAALHVPVADLFQPLIPVQIVGLAFVFICAWFLGRREERRLGLGAGAQVDVVPKRVLTEQEELLRRPRLFWVNLLLTIAVMSVMISGVVDPVVMFMLGTVVALCLNYPNVDAQRTRIDAHAKTALTMASILLAAGVFTGIMQGTGMLKAMAEVAVHQIPAGHGKLIPMVVGFISMPLSLLFDPDSFYFGVMPVIAEVGKALGVDPLQVAQASLLGVHTTGFPVSPLTPATFLLVGLCKIELADHQRFTIPFLFAASVLMTLTAMLLGVF</sequence>
<reference evidence="8 9" key="1">
    <citation type="submission" date="2018-08" db="EMBL/GenBank/DDBJ databases">
        <title>Recombination of ecologically and evolutionarily significant loci maintains genetic cohesion in the Pseudomonas syringae species complex.</title>
        <authorList>
            <person name="Dillon M."/>
            <person name="Thakur S."/>
            <person name="Almeida R.N.D."/>
            <person name="Weir B.S."/>
            <person name="Guttman D.S."/>
        </authorList>
    </citation>
    <scope>NUCLEOTIDE SEQUENCE [LARGE SCALE GENOMIC DNA]</scope>
    <source>
        <strain evidence="8 9">ICMP 19473</strain>
    </source>
</reference>
<dbReference type="GO" id="GO:0005886">
    <property type="term" value="C:plasma membrane"/>
    <property type="evidence" value="ECO:0007669"/>
    <property type="project" value="TreeGrafter"/>
</dbReference>
<keyword evidence="3 6" id="KW-0812">Transmembrane</keyword>
<feature type="transmembrane region" description="Helical" evidence="6">
    <location>
        <begin position="145"/>
        <end position="163"/>
    </location>
</feature>